<dbReference type="PRINTS" id="PR01219">
    <property type="entry name" value="APOLIPOPROTD"/>
</dbReference>
<evidence type="ECO:0000256" key="7">
    <source>
        <dbReference type="ARBA" id="ARBA00023121"/>
    </source>
</evidence>
<dbReference type="PROSITE" id="PS00213">
    <property type="entry name" value="LIPOCALIN"/>
    <property type="match status" value="1"/>
</dbReference>
<dbReference type="SUPFAM" id="SSF50814">
    <property type="entry name" value="Lipocalins"/>
    <property type="match status" value="1"/>
</dbReference>
<name>A0A212EL40_DANPL</name>
<accession>A0A212EL40</accession>
<dbReference type="InterPro" id="IPR012674">
    <property type="entry name" value="Calycin"/>
</dbReference>
<dbReference type="eggNOG" id="KOG4824">
    <property type="taxonomic scope" value="Eukaryota"/>
</dbReference>
<dbReference type="GO" id="GO:0042246">
    <property type="term" value="P:tissue regeneration"/>
    <property type="evidence" value="ECO:0007669"/>
    <property type="project" value="InterPro"/>
</dbReference>
<keyword evidence="10" id="KW-0873">Pyrrolidone carboxylic acid</keyword>
<dbReference type="InParanoid" id="A0A212EL40"/>
<dbReference type="Pfam" id="PF00061">
    <property type="entry name" value="Lipocalin"/>
    <property type="match status" value="1"/>
</dbReference>
<dbReference type="GO" id="GO:0007420">
    <property type="term" value="P:brain development"/>
    <property type="evidence" value="ECO:0007669"/>
    <property type="project" value="InterPro"/>
</dbReference>
<reference evidence="14 15" key="1">
    <citation type="journal article" date="2011" name="Cell">
        <title>The monarch butterfly genome yields insights into long-distance migration.</title>
        <authorList>
            <person name="Zhan S."/>
            <person name="Merlin C."/>
            <person name="Boore J.L."/>
            <person name="Reppert S.M."/>
        </authorList>
    </citation>
    <scope>NUCLEOTIDE SEQUENCE [LARGE SCALE GENOMIC DNA]</scope>
    <source>
        <strain evidence="14">F-2</strain>
    </source>
</reference>
<keyword evidence="6 12" id="KW-0732">Signal</keyword>
<evidence type="ECO:0000256" key="8">
    <source>
        <dbReference type="ARBA" id="ARBA00023157"/>
    </source>
</evidence>
<dbReference type="GO" id="GO:0000302">
    <property type="term" value="P:response to reactive oxygen species"/>
    <property type="evidence" value="ECO:0007669"/>
    <property type="project" value="TreeGrafter"/>
</dbReference>
<evidence type="ECO:0000313" key="14">
    <source>
        <dbReference type="EMBL" id="OWR42187.1"/>
    </source>
</evidence>
<dbReference type="GO" id="GO:0005737">
    <property type="term" value="C:cytoplasm"/>
    <property type="evidence" value="ECO:0007669"/>
    <property type="project" value="TreeGrafter"/>
</dbReference>
<dbReference type="GO" id="GO:0006869">
    <property type="term" value="P:lipid transport"/>
    <property type="evidence" value="ECO:0007669"/>
    <property type="project" value="InterPro"/>
</dbReference>
<dbReference type="GO" id="GO:0005576">
    <property type="term" value="C:extracellular region"/>
    <property type="evidence" value="ECO:0007669"/>
    <property type="project" value="UniProtKB-SubCell"/>
</dbReference>
<evidence type="ECO:0000259" key="13">
    <source>
        <dbReference type="Pfam" id="PF00061"/>
    </source>
</evidence>
<dbReference type="PANTHER" id="PTHR10612:SF34">
    <property type="entry name" value="APOLIPOPROTEIN D"/>
    <property type="match status" value="1"/>
</dbReference>
<feature type="signal peptide" evidence="12">
    <location>
        <begin position="1"/>
        <end position="21"/>
    </location>
</feature>
<comment type="subcellular location">
    <subcellularLocation>
        <location evidence="1">Secreted</location>
    </subcellularLocation>
</comment>
<evidence type="ECO:0000313" key="15">
    <source>
        <dbReference type="Proteomes" id="UP000007151"/>
    </source>
</evidence>
<dbReference type="GO" id="GO:0006629">
    <property type="term" value="P:lipid metabolic process"/>
    <property type="evidence" value="ECO:0007669"/>
    <property type="project" value="TreeGrafter"/>
</dbReference>
<comment type="similarity">
    <text evidence="2 11">Belongs to the calycin superfamily. Lipocalin family.</text>
</comment>
<dbReference type="Proteomes" id="UP000007151">
    <property type="component" value="Unassembled WGS sequence"/>
</dbReference>
<dbReference type="EMBL" id="AGBW02014147">
    <property type="protein sequence ID" value="OWR42187.1"/>
    <property type="molecule type" value="Genomic_DNA"/>
</dbReference>
<dbReference type="PANTHER" id="PTHR10612">
    <property type="entry name" value="APOLIPOPROTEIN D"/>
    <property type="match status" value="1"/>
</dbReference>
<evidence type="ECO:0000256" key="10">
    <source>
        <dbReference type="ARBA" id="ARBA00023283"/>
    </source>
</evidence>
<evidence type="ECO:0000256" key="5">
    <source>
        <dbReference type="ARBA" id="ARBA00022525"/>
    </source>
</evidence>
<feature type="non-terminal residue" evidence="14">
    <location>
        <position position="1"/>
    </location>
</feature>
<feature type="domain" description="Lipocalin/cytosolic fatty-acid binding" evidence="13">
    <location>
        <begin position="45"/>
        <end position="188"/>
    </location>
</feature>
<evidence type="ECO:0000256" key="3">
    <source>
        <dbReference type="ARBA" id="ARBA00019890"/>
    </source>
</evidence>
<proteinExistence type="inferred from homology"/>
<dbReference type="InterPro" id="IPR000566">
    <property type="entry name" value="Lipocln_cytosolic_FA-bd_dom"/>
</dbReference>
<protein>
    <recommendedName>
        <fullName evidence="3">Apolipoprotein D</fullName>
    </recommendedName>
</protein>
<keyword evidence="4" id="KW-0813">Transport</keyword>
<evidence type="ECO:0000256" key="9">
    <source>
        <dbReference type="ARBA" id="ARBA00023180"/>
    </source>
</evidence>
<dbReference type="PIRSF" id="PIRSF036893">
    <property type="entry name" value="Lipocalin_ApoD"/>
    <property type="match status" value="1"/>
</dbReference>
<evidence type="ECO:0000256" key="1">
    <source>
        <dbReference type="ARBA" id="ARBA00004613"/>
    </source>
</evidence>
<evidence type="ECO:0000256" key="11">
    <source>
        <dbReference type="RuleBase" id="RU003695"/>
    </source>
</evidence>
<organism evidence="14 15">
    <name type="scientific">Danaus plexippus plexippus</name>
    <dbReference type="NCBI Taxonomy" id="278856"/>
    <lineage>
        <taxon>Eukaryota</taxon>
        <taxon>Metazoa</taxon>
        <taxon>Ecdysozoa</taxon>
        <taxon>Arthropoda</taxon>
        <taxon>Hexapoda</taxon>
        <taxon>Insecta</taxon>
        <taxon>Pterygota</taxon>
        <taxon>Neoptera</taxon>
        <taxon>Endopterygota</taxon>
        <taxon>Lepidoptera</taxon>
        <taxon>Glossata</taxon>
        <taxon>Ditrysia</taxon>
        <taxon>Papilionoidea</taxon>
        <taxon>Nymphalidae</taxon>
        <taxon>Danainae</taxon>
        <taxon>Danaini</taxon>
        <taxon>Danaina</taxon>
        <taxon>Danaus</taxon>
        <taxon>Danaus</taxon>
    </lineage>
</organism>
<dbReference type="InterPro" id="IPR022271">
    <property type="entry name" value="Lipocalin_ApoD"/>
</dbReference>
<dbReference type="AlphaFoldDB" id="A0A212EL40"/>
<dbReference type="CDD" id="cd19437">
    <property type="entry name" value="lipocalin_apoD-like"/>
    <property type="match status" value="1"/>
</dbReference>
<evidence type="ECO:0000256" key="12">
    <source>
        <dbReference type="SAM" id="SignalP"/>
    </source>
</evidence>
<keyword evidence="15" id="KW-1185">Reference proteome</keyword>
<dbReference type="GO" id="GO:0008289">
    <property type="term" value="F:lipid binding"/>
    <property type="evidence" value="ECO:0007669"/>
    <property type="project" value="UniProtKB-KW"/>
</dbReference>
<dbReference type="Gene3D" id="2.40.128.20">
    <property type="match status" value="1"/>
</dbReference>
<evidence type="ECO:0000256" key="2">
    <source>
        <dbReference type="ARBA" id="ARBA00006889"/>
    </source>
</evidence>
<gene>
    <name evidence="14" type="ORF">KGM_201525B</name>
</gene>
<comment type="caution">
    <text evidence="14">The sequence shown here is derived from an EMBL/GenBank/DDBJ whole genome shotgun (WGS) entry which is preliminary data.</text>
</comment>
<keyword evidence="7" id="KW-0446">Lipid-binding</keyword>
<sequence length="193" mass="21442">MSVIRAIAVFLCGLSWTVCKAQILFPGACPDVAAMSDFDPSRYLGKWYEAEKYFAAFELGGACITANYKLKDNGAISVVNEQFSLLTGTKKSITGEAVQVSRSEPAKLSVTFSSLPVNIPAPYWIVSTDYDSYALIWSCYDFGIFHTRNAWILTRQRKPSASVLDEAYSAADKNNINRSYFMRTDQTNCSEDS</sequence>
<evidence type="ECO:0000256" key="6">
    <source>
        <dbReference type="ARBA" id="ARBA00022729"/>
    </source>
</evidence>
<keyword evidence="5" id="KW-0964">Secreted</keyword>
<feature type="chain" id="PRO_5011114777" description="Apolipoprotein D" evidence="12">
    <location>
        <begin position="22"/>
        <end position="193"/>
    </location>
</feature>
<dbReference type="FunCoup" id="A0A212EL40">
    <property type="interactions" value="26"/>
</dbReference>
<dbReference type="InterPro" id="IPR022272">
    <property type="entry name" value="Lipocalin_CS"/>
</dbReference>
<dbReference type="KEGG" id="dpl:KGM_201525B"/>
<dbReference type="FunFam" id="2.40.128.20:FF:000003">
    <property type="entry name" value="Apolipoprotein D"/>
    <property type="match status" value="1"/>
</dbReference>
<keyword evidence="8" id="KW-1015">Disulfide bond</keyword>
<dbReference type="InterPro" id="IPR002969">
    <property type="entry name" value="ApolipopD"/>
</dbReference>
<keyword evidence="9" id="KW-0325">Glycoprotein</keyword>
<evidence type="ECO:0000256" key="4">
    <source>
        <dbReference type="ARBA" id="ARBA00022448"/>
    </source>
</evidence>